<dbReference type="GO" id="GO:0005737">
    <property type="term" value="C:cytoplasm"/>
    <property type="evidence" value="ECO:0007669"/>
    <property type="project" value="TreeGrafter"/>
</dbReference>
<dbReference type="InterPro" id="IPR015590">
    <property type="entry name" value="Aldehyde_DH_dom"/>
</dbReference>
<proteinExistence type="inferred from homology"/>
<dbReference type="GeneID" id="30996616"/>
<feature type="domain" description="Aldehyde dehydrogenase" evidence="7">
    <location>
        <begin position="55"/>
        <end position="488"/>
    </location>
</feature>
<dbReference type="InterPro" id="IPR029510">
    <property type="entry name" value="Ald_DH_CS_GLU"/>
</dbReference>
<evidence type="ECO:0000313" key="8">
    <source>
        <dbReference type="EMBL" id="ODV69850.1"/>
    </source>
</evidence>
<dbReference type="Gene3D" id="3.40.309.10">
    <property type="entry name" value="Aldehyde Dehydrogenase, Chain A, domain 2"/>
    <property type="match status" value="1"/>
</dbReference>
<keyword evidence="3" id="KW-0520">NAD</keyword>
<dbReference type="InterPro" id="IPR016160">
    <property type="entry name" value="Ald_DH_CS_CYS"/>
</dbReference>
<organism evidence="8 9">
    <name type="scientific">Hyphopichia burtonii NRRL Y-1933</name>
    <dbReference type="NCBI Taxonomy" id="984485"/>
    <lineage>
        <taxon>Eukaryota</taxon>
        <taxon>Fungi</taxon>
        <taxon>Dikarya</taxon>
        <taxon>Ascomycota</taxon>
        <taxon>Saccharomycotina</taxon>
        <taxon>Pichiomycetes</taxon>
        <taxon>Debaryomycetaceae</taxon>
        <taxon>Hyphopichia</taxon>
    </lineage>
</organism>
<dbReference type="Pfam" id="PF00171">
    <property type="entry name" value="Aldedh"/>
    <property type="match status" value="1"/>
</dbReference>
<dbReference type="InterPro" id="IPR016161">
    <property type="entry name" value="Ald_DH/histidinol_DH"/>
</dbReference>
<dbReference type="InterPro" id="IPR016162">
    <property type="entry name" value="Ald_DH_N"/>
</dbReference>
<dbReference type="InterPro" id="IPR012394">
    <property type="entry name" value="Aldehyde_DH_NAD(P)"/>
</dbReference>
<feature type="region of interest" description="Disordered" evidence="6">
    <location>
        <begin position="1"/>
        <end position="38"/>
    </location>
</feature>
<evidence type="ECO:0000313" key="9">
    <source>
        <dbReference type="Proteomes" id="UP000095085"/>
    </source>
</evidence>
<dbReference type="RefSeq" id="XP_020078917.1">
    <property type="nucleotide sequence ID" value="XM_020222067.1"/>
</dbReference>
<keyword evidence="2 5" id="KW-0560">Oxidoreductase</keyword>
<evidence type="ECO:0000256" key="4">
    <source>
        <dbReference type="PROSITE-ProRule" id="PRU10007"/>
    </source>
</evidence>
<reference evidence="9" key="1">
    <citation type="submission" date="2016-05" db="EMBL/GenBank/DDBJ databases">
        <title>Comparative genomics of biotechnologically important yeasts.</title>
        <authorList>
            <consortium name="DOE Joint Genome Institute"/>
            <person name="Riley R."/>
            <person name="Haridas S."/>
            <person name="Wolfe K.H."/>
            <person name="Lopes M.R."/>
            <person name="Hittinger C.T."/>
            <person name="Goker M."/>
            <person name="Salamov A."/>
            <person name="Wisecaver J."/>
            <person name="Long T.M."/>
            <person name="Aerts A.L."/>
            <person name="Barry K."/>
            <person name="Choi C."/>
            <person name="Clum A."/>
            <person name="Coughlan A.Y."/>
            <person name="Deshpande S."/>
            <person name="Douglass A.P."/>
            <person name="Hanson S.J."/>
            <person name="Klenk H.-P."/>
            <person name="Labutti K."/>
            <person name="Lapidus A."/>
            <person name="Lindquist E."/>
            <person name="Lipzen A."/>
            <person name="Meier-Kolthoff J.P."/>
            <person name="Ohm R.A."/>
            <person name="Otillar R.P."/>
            <person name="Pangilinan J."/>
            <person name="Peng Y."/>
            <person name="Rokas A."/>
            <person name="Rosa C.A."/>
            <person name="Scheuner C."/>
            <person name="Sibirny A.A."/>
            <person name="Slot J.C."/>
            <person name="Stielow J.B."/>
            <person name="Sun H."/>
            <person name="Kurtzman C.P."/>
            <person name="Blackwell M."/>
            <person name="Grigoriev I.V."/>
            <person name="Jeffries T.W."/>
        </authorList>
    </citation>
    <scope>NUCLEOTIDE SEQUENCE [LARGE SCALE GENOMIC DNA]</scope>
    <source>
        <strain evidence="9">NRRL Y-1933</strain>
    </source>
</reference>
<name>A0A1E4RRD6_9ASCO</name>
<dbReference type="FunFam" id="3.40.309.10:FF:000025">
    <property type="entry name" value="Aldehyde dehydrogenase"/>
    <property type="match status" value="1"/>
</dbReference>
<gene>
    <name evidence="8" type="ORF">HYPBUDRAFT_154845</name>
</gene>
<evidence type="ECO:0000256" key="6">
    <source>
        <dbReference type="SAM" id="MobiDB-lite"/>
    </source>
</evidence>
<dbReference type="EMBL" id="KV454538">
    <property type="protein sequence ID" value="ODV69850.1"/>
    <property type="molecule type" value="Genomic_DNA"/>
</dbReference>
<dbReference type="GO" id="GO:0004029">
    <property type="term" value="F:aldehyde dehydrogenase (NAD+) activity"/>
    <property type="evidence" value="ECO:0007669"/>
    <property type="project" value="TreeGrafter"/>
</dbReference>
<protein>
    <submittedName>
        <fullName evidence="8">ALDH-like protein</fullName>
    </submittedName>
</protein>
<evidence type="ECO:0000256" key="2">
    <source>
        <dbReference type="ARBA" id="ARBA00023002"/>
    </source>
</evidence>
<keyword evidence="9" id="KW-1185">Reference proteome</keyword>
<dbReference type="PANTHER" id="PTHR43570">
    <property type="entry name" value="ALDEHYDE DEHYDROGENASE"/>
    <property type="match status" value="1"/>
</dbReference>
<dbReference type="OrthoDB" id="440325at2759"/>
<dbReference type="CDD" id="cd07135">
    <property type="entry name" value="ALDH_F14-YMR110C"/>
    <property type="match status" value="1"/>
</dbReference>
<dbReference type="AlphaFoldDB" id="A0A1E4RRD6"/>
<dbReference type="STRING" id="984485.A0A1E4RRD6"/>
<comment type="similarity">
    <text evidence="1 5">Belongs to the aldehyde dehydrogenase family.</text>
</comment>
<feature type="compositionally biased region" description="Basic and acidic residues" evidence="6">
    <location>
        <begin position="1"/>
        <end position="10"/>
    </location>
</feature>
<dbReference type="GO" id="GO:0006081">
    <property type="term" value="P:aldehyde metabolic process"/>
    <property type="evidence" value="ECO:0007669"/>
    <property type="project" value="InterPro"/>
</dbReference>
<accession>A0A1E4RRD6</accession>
<evidence type="ECO:0000256" key="5">
    <source>
        <dbReference type="RuleBase" id="RU003345"/>
    </source>
</evidence>
<dbReference type="InterPro" id="IPR016163">
    <property type="entry name" value="Ald_DH_C"/>
</dbReference>
<feature type="compositionally biased region" description="Low complexity" evidence="6">
    <location>
        <begin position="13"/>
        <end position="22"/>
    </location>
</feature>
<feature type="active site" evidence="4">
    <location>
        <position position="256"/>
    </location>
</feature>
<dbReference type="FunFam" id="3.40.605.10:FF:000004">
    <property type="entry name" value="Aldehyde dehydrogenase"/>
    <property type="match status" value="1"/>
</dbReference>
<dbReference type="SUPFAM" id="SSF53720">
    <property type="entry name" value="ALDH-like"/>
    <property type="match status" value="1"/>
</dbReference>
<dbReference type="PROSITE" id="PS00687">
    <property type="entry name" value="ALDEHYDE_DEHYDR_GLU"/>
    <property type="match status" value="1"/>
</dbReference>
<dbReference type="Gene3D" id="3.40.605.10">
    <property type="entry name" value="Aldehyde Dehydrogenase, Chain A, domain 1"/>
    <property type="match status" value="1"/>
</dbReference>
<dbReference type="PROSITE" id="PS00070">
    <property type="entry name" value="ALDEHYDE_DEHYDR_CYS"/>
    <property type="match status" value="1"/>
</dbReference>
<sequence length="564" mass="61645">MVPPSSDKKVKSAAAAAATATTNSRSVNTSKLSEKSNGPLVYTPLSEIPKGVERLTRAFHEKQKTHSIQFRLNQLRNLYFLLKDNSEALCDALSKDFNRSPSETRNLELAGATSELLHAMSSLHKWVKPEKVTDLPLTASLNPVYIERIPLGVVLIISPFNYPFLLSFNSIAGAIAGGNAVVFKPSESTPHYSQLFTSLLTQALDPDIFYAVNGAIPETTVVLDQKFDKIMYTGNNTVGTIVAKKAAETLTPVLLELGGKSPAFILDDVKDSDLKAIANRIVWGRFANAGQTCVAVDYVLVHESVKQKLISKIESVIKEDFYPNLTKDDPSYTHLIHNRAFNNLSKILDTTKGDIIVGGERDSASNYISPTVVDNVDWNDSTMQQELFGPVLPIITYSNLADAVTEVVRRHDTPLAQYIFTSGATSPQKNEQVNLIFKSIRSGALLVNDVLMHVALANAPFGGIGQSGLGGGYHGFFSFRTFTHERTVMENDLKVDFALASRYPPYSSNKDGAVSAALIPYNDVAWFNRTDDVRINGPNPIWGFFHTIAGVGGLVSAFINSRKA</sequence>
<evidence type="ECO:0000259" key="7">
    <source>
        <dbReference type="Pfam" id="PF00171"/>
    </source>
</evidence>
<dbReference type="PANTHER" id="PTHR43570:SF16">
    <property type="entry name" value="ALDEHYDE DEHYDROGENASE TYPE III, ISOFORM Q"/>
    <property type="match status" value="1"/>
</dbReference>
<evidence type="ECO:0000256" key="1">
    <source>
        <dbReference type="ARBA" id="ARBA00009986"/>
    </source>
</evidence>
<evidence type="ECO:0000256" key="3">
    <source>
        <dbReference type="ARBA" id="ARBA00023027"/>
    </source>
</evidence>
<dbReference type="Proteomes" id="UP000095085">
    <property type="component" value="Unassembled WGS sequence"/>
</dbReference>